<dbReference type="InterPro" id="IPR019594">
    <property type="entry name" value="Glu/Gly-bd"/>
</dbReference>
<dbReference type="SMART" id="SM00079">
    <property type="entry name" value="PBPe"/>
    <property type="match status" value="2"/>
</dbReference>
<dbReference type="FunFam" id="3.40.190.10:FF:000054">
    <property type="entry name" value="Glutamate receptor"/>
    <property type="match status" value="2"/>
</dbReference>
<protein>
    <recommendedName>
        <fullName evidence="15">Ionotropic glutamate receptor C-terminal domain-containing protein</fullName>
    </recommendedName>
</protein>
<dbReference type="GO" id="GO:1901701">
    <property type="term" value="P:cellular response to oxygen-containing compound"/>
    <property type="evidence" value="ECO:0007669"/>
    <property type="project" value="UniProtKB-ARBA"/>
</dbReference>
<evidence type="ECO:0000256" key="7">
    <source>
        <dbReference type="ARBA" id="ARBA00023065"/>
    </source>
</evidence>
<keyword evidence="10" id="KW-0325">Glycoprotein</keyword>
<dbReference type="CDD" id="cd13686">
    <property type="entry name" value="GluR_Plant"/>
    <property type="match status" value="2"/>
</dbReference>
<gene>
    <name evidence="16" type="ORF">Ahy_B10g100359</name>
</gene>
<dbReference type="PANTHER" id="PTHR18966">
    <property type="entry name" value="IONOTROPIC GLUTAMATE RECEPTOR"/>
    <property type="match status" value="1"/>
</dbReference>
<sequence length="1934" mass="215189">MLLVEIIYKMIKVWVLVIVMFYNGFPSKGTSNSNNVTRPSTVNIGAIFSFNSTIGGVAKIAIQAAVDDINSNATILNGTKFNISMQDTKFSPGFLGIIDSLILMEKGTVAIIGPQYSEMAHVISHIANEMQVPLLSFAATDPTLTSLQFPYFVRTTQSDLYQMSAVADIVSHFQWRDVIAIFIDDDHGRNGVTALGDKLAEKRCKISYKAPIKPNNISQEEITNALIKVALMESKVIVLHLLPDFGLRVLKIAQSLGMIKSGYAWIVTDWLSTILDSNPSLLLSTSSTMNDMQGVITLRMYTPNSEIKRNFMSRWKTNLTHVNDDHHLGLNIFGLYAYDTVWTLAYALDAFFRSGGTLKFSNDSSLNTLRGDSDTLHLDTMGVFLNGDMLLQKILEVNRTGLTGRTEFAQDGNLIQSSYEIINVIGTGVRRIGFWSNSFGLHTGEQVSNDANSSEGLYSVIWPGQTTQTPRGWVFASNGRHLRIGVPLRVTYHEFVSRIEGTDMLFGGYCIDVFIAALNVLPYTIPYKFVPFGDGRTDPVVSELLEQITIGAFDAVIGDITITTNRSKIVDFTQPYIESGLVVVAPIKELKSSAWAFLIPFTPMMWFVTGMLFLIVGVVVWILERPFNDDFRGPIRRQLVTIIWFSFSTLVFAHKEKTVSTLGRLVLIIWLFVVLILSSSYTASLTSILTVEKLSSPVKGIESLVINNDRIGIMSGTYAENYLSEVFNIHRSRLVPFNSLSEFEKALKDGQDNGGVAAIIAERAYMELFLSTRCQFGIVGQEFTKMGWGFAFPRDSPLAIDMSTAILKLSENGDLQRIHDKWLTRSACSSEGAKQGIDRLETKSFWGLFLLIGIACFIALLCYLIRMTYRFRRHYYSNSTNLEVPSSSSSSCSSCLKSFFSFVNEKENAFLQCPDFVISYTSSGKTHALRRISYTILQHIYVSFCLLNQTSGGTLMLDLFFMFLVDVLCASFHFPFMLRFMSYVNATPRMIRNWGVVVLIVLLSNGFCSNGVGLDDIDIDNNNHSNNTTIPDVVNIGVLFSFNTSVGKIVKIAVEAAVKDVNSDPSILGKTQLKLSLQEDSKYRGFLSIAEALQLMATHTVAIIGPQTSTTAHVISHIANELQVPLLSFTATDPTLSSLQFPFFIRTSFNDMYQMTAIADLVNYYGWREVIAVYGDDDHGRNGIGALGDKLAERRCKISFKAPMSPEATREEITDVLVQVALAESRVIVLHTSTTWGPKVLNVAKSLGMMENGYVWIATTFLSTGIDISSPLSLSVMDDIQGVIALRMYVPDSKLKRSFISRWKNWTNGSLGLSTYAIFAYDTVYVLAHALAAFFKQGNRITFSSDSKTSLIHGDNMHLDAVKIFNEGKLLRKSIYKVNMTGVTGHFKYTSDGNLANPAYEIINVVGTGTKRIGYWSNHSGLSSVSPEELHSKPARHSSSSQKLLSVIWPGDTTQKPRGWVFPNNGRMLKIGVPKRISYREFVSQVKGTDMFKGFCIDVFLSAVNLLPYAVPYKFISYGDGHSNPSNTELVRLITTGVFDAAVGDITITTERTKMVDFTQPFIESGLVVVASVKKTDSNAWAFLMPFTPMMWIVTAIFFLVVGAVVWILEHRLNDDFRGPPKKQVATILWFSFSTMFFAHRENTVSTLGRFVLLIWLFVVLIINSSYTASLTSILTVQQLSSPIKGIESLINNNEPIGYLQGSFTKGYLVNEIGIDASRLVALTTPEESATALDKGPHKGGIAAYVDERAYIELFLSSRCDFSVVGQEFTRNGWGFAFPRDSPLAVDLSTAILELAENGDLQRIHDKWLLRSACLSQGAKLEVDRLKLRSFWGLYLLCGLACLIALFVYLIQTMKQYKKHYTEDDKSSSGLKSTPSRLRTFLTFVDEKEDTVKSRSKRRKTEMASFKSTSEVGSSNNGYSESSSQRIECTNNES</sequence>
<feature type="transmembrane region" description="Helical" evidence="14">
    <location>
        <begin position="635"/>
        <end position="653"/>
    </location>
</feature>
<keyword evidence="9" id="KW-0675">Receptor</keyword>
<dbReference type="FunFam" id="3.40.50.2300:FF:000081">
    <property type="entry name" value="Glutamate receptor"/>
    <property type="match status" value="2"/>
</dbReference>
<evidence type="ECO:0000256" key="13">
    <source>
        <dbReference type="SAM" id="MobiDB-lite"/>
    </source>
</evidence>
<dbReference type="InterPro" id="IPR001320">
    <property type="entry name" value="Iontro_rcpt_C"/>
</dbReference>
<evidence type="ECO:0000256" key="12">
    <source>
        <dbReference type="ARBA" id="ARBA00023303"/>
    </source>
</evidence>
<keyword evidence="17" id="KW-1185">Reference proteome</keyword>
<feature type="transmembrane region" description="Helical" evidence="14">
    <location>
        <begin position="595"/>
        <end position="623"/>
    </location>
</feature>
<dbReference type="InterPro" id="IPR001828">
    <property type="entry name" value="ANF_lig-bd_rcpt"/>
</dbReference>
<evidence type="ECO:0000313" key="16">
    <source>
        <dbReference type="EMBL" id="RYQ81747.1"/>
    </source>
</evidence>
<feature type="transmembrane region" description="Helical" evidence="14">
    <location>
        <begin position="955"/>
        <end position="978"/>
    </location>
</feature>
<evidence type="ECO:0000256" key="1">
    <source>
        <dbReference type="ARBA" id="ARBA00004141"/>
    </source>
</evidence>
<dbReference type="Pfam" id="PF00060">
    <property type="entry name" value="Lig_chan"/>
    <property type="match status" value="2"/>
</dbReference>
<dbReference type="InterPro" id="IPR028082">
    <property type="entry name" value="Peripla_BP_I"/>
</dbReference>
<keyword evidence="3" id="KW-0813">Transport</keyword>
<evidence type="ECO:0000256" key="2">
    <source>
        <dbReference type="ARBA" id="ARBA00008685"/>
    </source>
</evidence>
<reference evidence="16 17" key="1">
    <citation type="submission" date="2019-01" db="EMBL/GenBank/DDBJ databases">
        <title>Sequencing of cultivated peanut Arachis hypogaea provides insights into genome evolution and oil improvement.</title>
        <authorList>
            <person name="Chen X."/>
        </authorList>
    </citation>
    <scope>NUCLEOTIDE SEQUENCE [LARGE SCALE GENOMIC DNA]</scope>
    <source>
        <strain evidence="17">cv. Fuhuasheng</strain>
        <tissue evidence="16">Leaves</tissue>
    </source>
</reference>
<dbReference type="GO" id="GO:0007165">
    <property type="term" value="P:signal transduction"/>
    <property type="evidence" value="ECO:0007669"/>
    <property type="project" value="UniProtKB-ARBA"/>
</dbReference>
<dbReference type="Pfam" id="PF10613">
    <property type="entry name" value="Lig_chan-Glu_bd"/>
    <property type="match status" value="2"/>
</dbReference>
<comment type="caution">
    <text evidence="16">The sequence shown here is derived from an EMBL/GenBank/DDBJ whole genome shotgun (WGS) entry which is preliminary data.</text>
</comment>
<keyword evidence="4 14" id="KW-0812">Transmembrane</keyword>
<keyword evidence="12" id="KW-0407">Ion channel</keyword>
<dbReference type="SUPFAM" id="SSF53850">
    <property type="entry name" value="Periplasmic binding protein-like II"/>
    <property type="match status" value="2"/>
</dbReference>
<evidence type="ECO:0000256" key="8">
    <source>
        <dbReference type="ARBA" id="ARBA00023136"/>
    </source>
</evidence>
<comment type="similarity">
    <text evidence="2">Belongs to the glutamate-gated ion channel (TC 1.A.10.1) family.</text>
</comment>
<dbReference type="Gene3D" id="3.40.50.2300">
    <property type="match status" value="4"/>
</dbReference>
<evidence type="ECO:0000313" key="17">
    <source>
        <dbReference type="Proteomes" id="UP000289738"/>
    </source>
</evidence>
<dbReference type="STRING" id="3818.A0A444WWB1"/>
<evidence type="ECO:0000256" key="3">
    <source>
        <dbReference type="ARBA" id="ARBA00022448"/>
    </source>
</evidence>
<proteinExistence type="inferred from homology"/>
<feature type="region of interest" description="Disordered" evidence="13">
    <location>
        <begin position="1889"/>
        <end position="1934"/>
    </location>
</feature>
<dbReference type="CDD" id="cd19990">
    <property type="entry name" value="PBP1_GABAb_receptor_plant"/>
    <property type="match status" value="2"/>
</dbReference>
<comment type="subcellular location">
    <subcellularLocation>
        <location evidence="1">Membrane</location>
        <topology evidence="1">Multi-pass membrane protein</topology>
    </subcellularLocation>
</comment>
<evidence type="ECO:0000256" key="14">
    <source>
        <dbReference type="SAM" id="Phobius"/>
    </source>
</evidence>
<evidence type="ECO:0000256" key="9">
    <source>
        <dbReference type="ARBA" id="ARBA00023170"/>
    </source>
</evidence>
<keyword evidence="7" id="KW-0406">Ion transport</keyword>
<evidence type="ECO:0000256" key="10">
    <source>
        <dbReference type="ARBA" id="ARBA00023180"/>
    </source>
</evidence>
<feature type="transmembrane region" description="Helical" evidence="14">
    <location>
        <begin position="990"/>
        <end position="1007"/>
    </location>
</feature>
<feature type="compositionally biased region" description="Polar residues" evidence="13">
    <location>
        <begin position="1925"/>
        <end position="1934"/>
    </location>
</feature>
<dbReference type="SUPFAM" id="SSF53822">
    <property type="entry name" value="Periplasmic binding protein-like I"/>
    <property type="match status" value="2"/>
</dbReference>
<feature type="transmembrane region" description="Helical" evidence="14">
    <location>
        <begin position="665"/>
        <end position="689"/>
    </location>
</feature>
<feature type="transmembrane region" description="Helical" evidence="14">
    <location>
        <begin position="1832"/>
        <end position="1851"/>
    </location>
</feature>
<accession>A0A444WWB1</accession>
<evidence type="ECO:0000259" key="15">
    <source>
        <dbReference type="SMART" id="SM00079"/>
    </source>
</evidence>
<dbReference type="GO" id="GO:0009611">
    <property type="term" value="P:response to wounding"/>
    <property type="evidence" value="ECO:0007669"/>
    <property type="project" value="UniProtKB-ARBA"/>
</dbReference>
<dbReference type="Proteomes" id="UP000289738">
    <property type="component" value="Chromosome B10"/>
</dbReference>
<evidence type="ECO:0000256" key="4">
    <source>
        <dbReference type="ARBA" id="ARBA00022692"/>
    </source>
</evidence>
<dbReference type="FunFam" id="3.40.190.10:FF:000175">
    <property type="entry name" value="Glutamate receptor"/>
    <property type="match status" value="2"/>
</dbReference>
<dbReference type="GO" id="GO:0015276">
    <property type="term" value="F:ligand-gated monoatomic ion channel activity"/>
    <property type="evidence" value="ECO:0007669"/>
    <property type="project" value="InterPro"/>
</dbReference>
<feature type="domain" description="Ionotropic glutamate receptor C-terminal" evidence="15">
    <location>
        <begin position="1470"/>
        <end position="1811"/>
    </location>
</feature>
<feature type="domain" description="Ionotropic glutamate receptor C-terminal" evidence="15">
    <location>
        <begin position="481"/>
        <end position="825"/>
    </location>
</feature>
<keyword evidence="5" id="KW-0732">Signal</keyword>
<dbReference type="InterPro" id="IPR015683">
    <property type="entry name" value="Ionotropic_Glu_rcpt"/>
</dbReference>
<dbReference type="Gene3D" id="1.10.287.70">
    <property type="match status" value="2"/>
</dbReference>
<dbReference type="Gene3D" id="3.40.190.10">
    <property type="entry name" value="Periplasmic binding protein-like II"/>
    <property type="match status" value="4"/>
</dbReference>
<feature type="transmembrane region" description="Helical" evidence="14">
    <location>
        <begin position="1651"/>
        <end position="1675"/>
    </location>
</feature>
<organism evidence="16 17">
    <name type="scientific">Arachis hypogaea</name>
    <name type="common">Peanut</name>
    <dbReference type="NCBI Taxonomy" id="3818"/>
    <lineage>
        <taxon>Eukaryota</taxon>
        <taxon>Viridiplantae</taxon>
        <taxon>Streptophyta</taxon>
        <taxon>Embryophyta</taxon>
        <taxon>Tracheophyta</taxon>
        <taxon>Spermatophyta</taxon>
        <taxon>Magnoliopsida</taxon>
        <taxon>eudicotyledons</taxon>
        <taxon>Gunneridae</taxon>
        <taxon>Pentapetalae</taxon>
        <taxon>rosids</taxon>
        <taxon>fabids</taxon>
        <taxon>Fabales</taxon>
        <taxon>Fabaceae</taxon>
        <taxon>Papilionoideae</taxon>
        <taxon>50 kb inversion clade</taxon>
        <taxon>dalbergioids sensu lato</taxon>
        <taxon>Dalbergieae</taxon>
        <taxon>Pterocarpus clade</taxon>
        <taxon>Arachis</taxon>
    </lineage>
</organism>
<keyword evidence="8 14" id="KW-0472">Membrane</keyword>
<name>A0A444WWB1_ARAHY</name>
<keyword evidence="6 14" id="KW-1133">Transmembrane helix</keyword>
<evidence type="ECO:0000256" key="11">
    <source>
        <dbReference type="ARBA" id="ARBA00023286"/>
    </source>
</evidence>
<dbReference type="FunFam" id="1.10.287.70:FF:000037">
    <property type="entry name" value="Glutamate receptor"/>
    <property type="match status" value="2"/>
</dbReference>
<dbReference type="Pfam" id="PF01094">
    <property type="entry name" value="ANF_receptor"/>
    <property type="match status" value="2"/>
</dbReference>
<dbReference type="GO" id="GO:0016020">
    <property type="term" value="C:membrane"/>
    <property type="evidence" value="ECO:0007669"/>
    <property type="project" value="UniProtKB-SubCell"/>
</dbReference>
<feature type="compositionally biased region" description="Low complexity" evidence="13">
    <location>
        <begin position="1910"/>
        <end position="1924"/>
    </location>
</feature>
<evidence type="ECO:0000256" key="6">
    <source>
        <dbReference type="ARBA" id="ARBA00022989"/>
    </source>
</evidence>
<feature type="transmembrane region" description="Helical" evidence="14">
    <location>
        <begin position="1590"/>
        <end position="1609"/>
    </location>
</feature>
<keyword evidence="11" id="KW-1071">Ligand-gated ion channel</keyword>
<dbReference type="EMBL" id="SDMP01000020">
    <property type="protein sequence ID" value="RYQ81747.1"/>
    <property type="molecule type" value="Genomic_DNA"/>
</dbReference>
<dbReference type="InterPro" id="IPR044440">
    <property type="entry name" value="GABAb_receptor_plant_PBP1"/>
</dbReference>
<feature type="transmembrane region" description="Helical" evidence="14">
    <location>
        <begin position="845"/>
        <end position="865"/>
    </location>
</feature>
<evidence type="ECO:0000256" key="5">
    <source>
        <dbReference type="ARBA" id="ARBA00022729"/>
    </source>
</evidence>